<dbReference type="VEuPathDB" id="VectorBase:GPPI020323"/>
<dbReference type="AlphaFoldDB" id="A0A1B0B6B3"/>
<organism evidence="1 2">
    <name type="scientific">Glossina palpalis gambiensis</name>
    <dbReference type="NCBI Taxonomy" id="67801"/>
    <lineage>
        <taxon>Eukaryota</taxon>
        <taxon>Metazoa</taxon>
        <taxon>Ecdysozoa</taxon>
        <taxon>Arthropoda</taxon>
        <taxon>Hexapoda</taxon>
        <taxon>Insecta</taxon>
        <taxon>Pterygota</taxon>
        <taxon>Neoptera</taxon>
        <taxon>Endopterygota</taxon>
        <taxon>Diptera</taxon>
        <taxon>Brachycera</taxon>
        <taxon>Muscomorpha</taxon>
        <taxon>Hippoboscoidea</taxon>
        <taxon>Glossinidae</taxon>
        <taxon>Glossina</taxon>
    </lineage>
</organism>
<keyword evidence="2" id="KW-1185">Reference proteome</keyword>
<sequence>MAGSLPSSPLPDIQLLPIVLIGMWNYFDWLNYLMRPTNYDYSCFWCAYAIDIDSSFLFQLSVNNYSYTFIRNLASKMTAALC</sequence>
<proteinExistence type="predicted"/>
<evidence type="ECO:0000313" key="1">
    <source>
        <dbReference type="EnsemblMetazoa" id="GPPI020323-PA"/>
    </source>
</evidence>
<protein>
    <submittedName>
        <fullName evidence="1">Uncharacterized protein</fullName>
    </submittedName>
</protein>
<accession>A0A1B0B6B3</accession>
<reference evidence="2" key="1">
    <citation type="submission" date="2015-01" db="EMBL/GenBank/DDBJ databases">
        <authorList>
            <person name="Aksoy S."/>
            <person name="Warren W."/>
            <person name="Wilson R.K."/>
        </authorList>
    </citation>
    <scope>NUCLEOTIDE SEQUENCE [LARGE SCALE GENOMIC DNA]</scope>
    <source>
        <strain evidence="2">IAEA</strain>
    </source>
</reference>
<dbReference type="Proteomes" id="UP000092460">
    <property type="component" value="Unassembled WGS sequence"/>
</dbReference>
<dbReference type="EnsemblMetazoa" id="GPPI020323-RA">
    <property type="protein sequence ID" value="GPPI020323-PA"/>
    <property type="gene ID" value="GPPI020323"/>
</dbReference>
<dbReference type="EMBL" id="JXJN01009044">
    <property type="status" value="NOT_ANNOTATED_CDS"/>
    <property type="molecule type" value="Genomic_DNA"/>
</dbReference>
<evidence type="ECO:0000313" key="2">
    <source>
        <dbReference type="Proteomes" id="UP000092460"/>
    </source>
</evidence>
<reference evidence="1" key="2">
    <citation type="submission" date="2020-05" db="UniProtKB">
        <authorList>
            <consortium name="EnsemblMetazoa"/>
        </authorList>
    </citation>
    <scope>IDENTIFICATION</scope>
    <source>
        <strain evidence="1">IAEA</strain>
    </source>
</reference>
<name>A0A1B0B6B3_9MUSC</name>